<dbReference type="Proteomes" id="UP001429580">
    <property type="component" value="Unassembled WGS sequence"/>
</dbReference>
<name>A0ABX0UY11_9HYPH</name>
<accession>A0ABX0UY11</accession>
<evidence type="ECO:0000313" key="1">
    <source>
        <dbReference type="EMBL" id="NIJ56485.1"/>
    </source>
</evidence>
<dbReference type="EMBL" id="JAASQI010000001">
    <property type="protein sequence ID" value="NIJ56485.1"/>
    <property type="molecule type" value="Genomic_DNA"/>
</dbReference>
<sequence>MSDQNSKISHLFTELTALRIVVQGLVGRRALETNDPRLFIENLKAASIDDLSRASFSEAVAEHDNAIRDGVREEIERFLGALNFPQRAGNP</sequence>
<evidence type="ECO:0000313" key="2">
    <source>
        <dbReference type="Proteomes" id="UP001429580"/>
    </source>
</evidence>
<organism evidence="1 2">
    <name type="scientific">Pseudochelatococcus lubricantis</name>
    <dbReference type="NCBI Taxonomy" id="1538102"/>
    <lineage>
        <taxon>Bacteria</taxon>
        <taxon>Pseudomonadati</taxon>
        <taxon>Pseudomonadota</taxon>
        <taxon>Alphaproteobacteria</taxon>
        <taxon>Hyphomicrobiales</taxon>
        <taxon>Chelatococcaceae</taxon>
        <taxon>Pseudochelatococcus</taxon>
    </lineage>
</organism>
<protein>
    <submittedName>
        <fullName evidence="1">Uncharacterized protein</fullName>
    </submittedName>
</protein>
<gene>
    <name evidence="1" type="ORF">FHS82_000298</name>
</gene>
<comment type="caution">
    <text evidence="1">The sequence shown here is derived from an EMBL/GenBank/DDBJ whole genome shotgun (WGS) entry which is preliminary data.</text>
</comment>
<reference evidence="1 2" key="1">
    <citation type="submission" date="2020-03" db="EMBL/GenBank/DDBJ databases">
        <title>Genomic Encyclopedia of Type Strains, Phase IV (KMG-IV): sequencing the most valuable type-strain genomes for metagenomic binning, comparative biology and taxonomic classification.</title>
        <authorList>
            <person name="Goeker M."/>
        </authorList>
    </citation>
    <scope>NUCLEOTIDE SEQUENCE [LARGE SCALE GENOMIC DNA]</scope>
    <source>
        <strain evidence="1 2">DSM 103870</strain>
    </source>
</reference>
<dbReference type="RefSeq" id="WP_166947992.1">
    <property type="nucleotide sequence ID" value="NZ_JAASQI010000001.1"/>
</dbReference>
<keyword evidence="2" id="KW-1185">Reference proteome</keyword>
<proteinExistence type="predicted"/>